<reference evidence="3 4" key="1">
    <citation type="submission" date="2016-10" db="EMBL/GenBank/DDBJ databases">
        <authorList>
            <person name="de Groot N.N."/>
        </authorList>
    </citation>
    <scope>NUCLEOTIDE SEQUENCE [LARGE SCALE GENOMIC DNA]</scope>
    <source>
        <strain evidence="3 4">DSM 2872</strain>
    </source>
</reference>
<dbReference type="SMART" id="SM00530">
    <property type="entry name" value="HTH_XRE"/>
    <property type="match status" value="1"/>
</dbReference>
<proteinExistence type="predicted"/>
<evidence type="ECO:0000313" key="4">
    <source>
        <dbReference type="Proteomes" id="UP000183469"/>
    </source>
</evidence>
<dbReference type="GO" id="GO:0003677">
    <property type="term" value="F:DNA binding"/>
    <property type="evidence" value="ECO:0007669"/>
    <property type="project" value="UniProtKB-KW"/>
</dbReference>
<dbReference type="Gene3D" id="1.10.260.40">
    <property type="entry name" value="lambda repressor-like DNA-binding domains"/>
    <property type="match status" value="1"/>
</dbReference>
<dbReference type="AlphaFoldDB" id="A0A1H3VQW3"/>
<dbReference type="OrthoDB" id="9811208at2"/>
<feature type="domain" description="HTH cro/C1-type" evidence="2">
    <location>
        <begin position="16"/>
        <end position="68"/>
    </location>
</feature>
<evidence type="ECO:0000259" key="2">
    <source>
        <dbReference type="PROSITE" id="PS50943"/>
    </source>
</evidence>
<dbReference type="InterPro" id="IPR010982">
    <property type="entry name" value="Lambda_DNA-bd_dom_sf"/>
</dbReference>
<dbReference type="EMBL" id="FNQG01000002">
    <property type="protein sequence ID" value="SDZ77205.1"/>
    <property type="molecule type" value="Genomic_DNA"/>
</dbReference>
<organism evidence="3 4">
    <name type="scientific">Selenomonas ruminantium</name>
    <dbReference type="NCBI Taxonomy" id="971"/>
    <lineage>
        <taxon>Bacteria</taxon>
        <taxon>Bacillati</taxon>
        <taxon>Bacillota</taxon>
        <taxon>Negativicutes</taxon>
        <taxon>Selenomonadales</taxon>
        <taxon>Selenomonadaceae</taxon>
        <taxon>Selenomonas</taxon>
    </lineage>
</organism>
<dbReference type="RefSeq" id="WP_074670636.1">
    <property type="nucleotide sequence ID" value="NZ_FNQG01000002.1"/>
</dbReference>
<name>A0A1H3VQW3_SELRU</name>
<protein>
    <submittedName>
        <fullName evidence="3">DNA-binding transcriptional regulator, XRE-family HTH domain</fullName>
    </submittedName>
</protein>
<dbReference type="Pfam" id="PF13560">
    <property type="entry name" value="HTH_31"/>
    <property type="match status" value="1"/>
</dbReference>
<dbReference type="InterPro" id="IPR001387">
    <property type="entry name" value="Cro/C1-type_HTH"/>
</dbReference>
<dbReference type="PANTHER" id="PTHR46558">
    <property type="entry name" value="TRACRIPTIONAL REGULATORY PROTEIN-RELATED-RELATED"/>
    <property type="match status" value="1"/>
</dbReference>
<dbReference type="CDD" id="cd00093">
    <property type="entry name" value="HTH_XRE"/>
    <property type="match status" value="1"/>
</dbReference>
<dbReference type="PROSITE" id="PS50943">
    <property type="entry name" value="HTH_CROC1"/>
    <property type="match status" value="1"/>
</dbReference>
<keyword evidence="1 3" id="KW-0238">DNA-binding</keyword>
<sequence>MVNNIIGNFFMRRLPALRRERELTRKEIAKGVGVTLGKYDKWEAGKVLPKSEDIARLARFYELSVDAFLGLTAEESEAIHQRLLEDAEKLPPQARKLVLEAMQSESHH</sequence>
<evidence type="ECO:0000256" key="1">
    <source>
        <dbReference type="ARBA" id="ARBA00023125"/>
    </source>
</evidence>
<dbReference type="SUPFAM" id="SSF47413">
    <property type="entry name" value="lambda repressor-like DNA-binding domains"/>
    <property type="match status" value="1"/>
</dbReference>
<dbReference type="PANTHER" id="PTHR46558:SF11">
    <property type="entry name" value="HTH-TYPE TRANSCRIPTIONAL REGULATOR XRE"/>
    <property type="match status" value="1"/>
</dbReference>
<gene>
    <name evidence="3" type="ORF">SAMN05660648_00498</name>
</gene>
<dbReference type="Proteomes" id="UP000183469">
    <property type="component" value="Unassembled WGS sequence"/>
</dbReference>
<evidence type="ECO:0000313" key="3">
    <source>
        <dbReference type="EMBL" id="SDZ77205.1"/>
    </source>
</evidence>
<accession>A0A1H3VQW3</accession>